<dbReference type="InterPro" id="IPR013083">
    <property type="entry name" value="Znf_RING/FYVE/PHD"/>
</dbReference>
<dbReference type="PROSITE" id="PS01282">
    <property type="entry name" value="BIR_REPEAT_1"/>
    <property type="match status" value="2"/>
</dbReference>
<dbReference type="Proteomes" id="UP000596742">
    <property type="component" value="Unassembled WGS sequence"/>
</dbReference>
<evidence type="ECO:0000313" key="2">
    <source>
        <dbReference type="Proteomes" id="UP000596742"/>
    </source>
</evidence>
<dbReference type="GO" id="GO:0005737">
    <property type="term" value="C:cytoplasm"/>
    <property type="evidence" value="ECO:0007669"/>
    <property type="project" value="TreeGrafter"/>
</dbReference>
<dbReference type="InterPro" id="IPR050784">
    <property type="entry name" value="IAP"/>
</dbReference>
<dbReference type="Gene3D" id="3.30.40.10">
    <property type="entry name" value="Zinc/RING finger domain, C3HC4 (zinc finger)"/>
    <property type="match status" value="1"/>
</dbReference>
<comment type="caution">
    <text evidence="1">The sequence shown here is derived from an EMBL/GenBank/DDBJ whole genome shotgun (WGS) entry which is preliminary data.</text>
</comment>
<name>A0A8B6EI44_MYTGA</name>
<protein>
    <submittedName>
        <fullName evidence="1">Blast:Baculoviral IAP repeat-containing protein 7-A</fullName>
    </submittedName>
</protein>
<dbReference type="PROSITE" id="PS50143">
    <property type="entry name" value="BIR_REPEAT_2"/>
    <property type="match status" value="3"/>
</dbReference>
<dbReference type="CDD" id="cd00022">
    <property type="entry name" value="BIR"/>
    <property type="match status" value="3"/>
</dbReference>
<gene>
    <name evidence="1" type="ORF">MGAL_10B094556</name>
</gene>
<dbReference type="Pfam" id="PF13920">
    <property type="entry name" value="zf-C3HC4_3"/>
    <property type="match status" value="1"/>
</dbReference>
<sequence length="658" mass="75688">MAEVTLKLYNSVFESESARQTTFFAYNWPINAPVWPILLVRSGFYYQGKDHDVTCFCCGITTSVKDWTRNVHPQQMHFKLNPDCQFIQYLLKPEGGSQTFNDRGKWQIQSQNTETTEEKNNIQHVQEDIEKINRNESIAQKVEEISTLNILKDKLDCNLNISSNTPFGNIENNAIPEILPSMVQQSVVSQDSGFATSRTESSIYTDSAPPGSMSTECLLISGSTPYPYRSSQSHGNSYLPGSFLTTNSRAVSDGTASIQSSFASADIQSAIARPENLNYKHPEMETVTDRIDTFLTWPHKDIQEPRIVATAGFYYTMDHDIVRCFCCDLGLSEWDENDSPWTEHARHSPNCWYLKRVKGQNFIDDIQKDWKKIYNPKFPNLIDEGDRIKTFSNWPNIVVRPTSIDIAKAGFFYTGRGDECRCHYCDGGLQHWESGDNPWEQHAYYFPFCKFVIKMKGRDFISQIRERFVASSPNVDALMRESEEAEAAQTRDDIRERKIKDILGKQEFKDIVNFGYSKKSIKLAAEEVFKDTGDFKFTPQHVLNKILDIQDRDDSLPVDDDDDETEETEEAKHKSLLTADEFMKELEKEQPVEDAEKVVEENKKLKQKMICWKCCKKEICMLFTPCGHRLTCEDCARSIHNCLKCNKKVKKRIKTFLA</sequence>
<dbReference type="Gene3D" id="1.10.1170.10">
    <property type="entry name" value="Inhibitor Of Apoptosis Protein (2mihbC-IAP-1), Chain A"/>
    <property type="match status" value="3"/>
</dbReference>
<dbReference type="Pfam" id="PF00653">
    <property type="entry name" value="BIR"/>
    <property type="match status" value="3"/>
</dbReference>
<dbReference type="SMART" id="SM00238">
    <property type="entry name" value="BIR"/>
    <property type="match status" value="3"/>
</dbReference>
<dbReference type="GO" id="GO:0051726">
    <property type="term" value="P:regulation of cell cycle"/>
    <property type="evidence" value="ECO:0007669"/>
    <property type="project" value="TreeGrafter"/>
</dbReference>
<dbReference type="OrthoDB" id="6084940at2759"/>
<dbReference type="GO" id="GO:0005634">
    <property type="term" value="C:nucleus"/>
    <property type="evidence" value="ECO:0007669"/>
    <property type="project" value="TreeGrafter"/>
</dbReference>
<dbReference type="SUPFAM" id="SSF57924">
    <property type="entry name" value="Inhibitor of apoptosis (IAP) repeat"/>
    <property type="match status" value="3"/>
</dbReference>
<organism evidence="1 2">
    <name type="scientific">Mytilus galloprovincialis</name>
    <name type="common">Mediterranean mussel</name>
    <dbReference type="NCBI Taxonomy" id="29158"/>
    <lineage>
        <taxon>Eukaryota</taxon>
        <taxon>Metazoa</taxon>
        <taxon>Spiralia</taxon>
        <taxon>Lophotrochozoa</taxon>
        <taxon>Mollusca</taxon>
        <taxon>Bivalvia</taxon>
        <taxon>Autobranchia</taxon>
        <taxon>Pteriomorphia</taxon>
        <taxon>Mytilida</taxon>
        <taxon>Mytiloidea</taxon>
        <taxon>Mytilidae</taxon>
        <taxon>Mytilinae</taxon>
        <taxon>Mytilus</taxon>
    </lineage>
</organism>
<accession>A0A8B6EI44</accession>
<reference evidence="1" key="1">
    <citation type="submission" date="2018-11" db="EMBL/GenBank/DDBJ databases">
        <authorList>
            <person name="Alioto T."/>
            <person name="Alioto T."/>
        </authorList>
    </citation>
    <scope>NUCLEOTIDE SEQUENCE</scope>
</reference>
<dbReference type="PANTHER" id="PTHR10044:SF139">
    <property type="entry name" value="DEATH-ASSOCIATED INHIBITOR OF APOPTOSIS 2"/>
    <property type="match status" value="1"/>
</dbReference>
<dbReference type="PANTHER" id="PTHR10044">
    <property type="entry name" value="INHIBITOR OF APOPTOSIS"/>
    <property type="match status" value="1"/>
</dbReference>
<dbReference type="InterPro" id="IPR001370">
    <property type="entry name" value="BIR_rpt"/>
</dbReference>
<evidence type="ECO:0000313" key="1">
    <source>
        <dbReference type="EMBL" id="VDI35020.1"/>
    </source>
</evidence>
<proteinExistence type="predicted"/>
<dbReference type="AlphaFoldDB" id="A0A8B6EI44"/>
<keyword evidence="2" id="KW-1185">Reference proteome</keyword>
<dbReference type="EMBL" id="UYJE01005195">
    <property type="protein sequence ID" value="VDI35020.1"/>
    <property type="molecule type" value="Genomic_DNA"/>
</dbReference>